<feature type="chain" id="PRO_5002536516" evidence="1">
    <location>
        <begin position="27"/>
        <end position="103"/>
    </location>
</feature>
<dbReference type="AlphaFoldDB" id="A0A0G1D7Y8"/>
<sequence length="103" mass="11602">MKRFFVGLLILICLGMLIGCAPVAQEEVLPAAEYVREIPNPVGYVYVYSDHYETTGEVHVDSWQNGYPVASYIGALQESEKYLRCDVDSELSTSTVKVYRCSR</sequence>
<name>A0A0G1D7Y8_9BACT</name>
<proteinExistence type="predicted"/>
<organism evidence="2 3">
    <name type="scientific">Candidatus Collierbacteria bacterium GW2011_GWC2_43_12</name>
    <dbReference type="NCBI Taxonomy" id="1618390"/>
    <lineage>
        <taxon>Bacteria</taxon>
        <taxon>Candidatus Collieribacteriota</taxon>
    </lineage>
</organism>
<gene>
    <name evidence="2" type="ORF">UV68_C0017G0007</name>
</gene>
<comment type="caution">
    <text evidence="2">The sequence shown here is derived from an EMBL/GenBank/DDBJ whole genome shotgun (WGS) entry which is preliminary data.</text>
</comment>
<protein>
    <submittedName>
        <fullName evidence="2">Uncharacterized protein</fullName>
    </submittedName>
</protein>
<reference evidence="2 3" key="1">
    <citation type="journal article" date="2015" name="Nature">
        <title>rRNA introns, odd ribosomes, and small enigmatic genomes across a large radiation of phyla.</title>
        <authorList>
            <person name="Brown C.T."/>
            <person name="Hug L.A."/>
            <person name="Thomas B.C."/>
            <person name="Sharon I."/>
            <person name="Castelle C.J."/>
            <person name="Singh A."/>
            <person name="Wilkins M.J."/>
            <person name="Williams K.H."/>
            <person name="Banfield J.F."/>
        </authorList>
    </citation>
    <scope>NUCLEOTIDE SEQUENCE [LARGE SCALE GENOMIC DNA]</scope>
</reference>
<accession>A0A0G1D7Y8</accession>
<dbReference type="EMBL" id="LCFK01000017">
    <property type="protein sequence ID" value="KKS93769.1"/>
    <property type="molecule type" value="Genomic_DNA"/>
</dbReference>
<evidence type="ECO:0000313" key="2">
    <source>
        <dbReference type="EMBL" id="KKS93769.1"/>
    </source>
</evidence>
<evidence type="ECO:0000256" key="1">
    <source>
        <dbReference type="SAM" id="SignalP"/>
    </source>
</evidence>
<keyword evidence="1" id="KW-0732">Signal</keyword>
<feature type="signal peptide" evidence="1">
    <location>
        <begin position="1"/>
        <end position="26"/>
    </location>
</feature>
<evidence type="ECO:0000313" key="3">
    <source>
        <dbReference type="Proteomes" id="UP000033980"/>
    </source>
</evidence>
<dbReference type="Proteomes" id="UP000033980">
    <property type="component" value="Unassembled WGS sequence"/>
</dbReference>
<dbReference type="PROSITE" id="PS51257">
    <property type="entry name" value="PROKAR_LIPOPROTEIN"/>
    <property type="match status" value="1"/>
</dbReference>